<accession>A0A9K3H5N6</accession>
<evidence type="ECO:0000313" key="2">
    <source>
        <dbReference type="Proteomes" id="UP000215914"/>
    </source>
</evidence>
<evidence type="ECO:0000313" key="1">
    <source>
        <dbReference type="EMBL" id="KAF5767023.1"/>
    </source>
</evidence>
<organism evidence="1 2">
    <name type="scientific">Helianthus annuus</name>
    <name type="common">Common sunflower</name>
    <dbReference type="NCBI Taxonomy" id="4232"/>
    <lineage>
        <taxon>Eukaryota</taxon>
        <taxon>Viridiplantae</taxon>
        <taxon>Streptophyta</taxon>
        <taxon>Embryophyta</taxon>
        <taxon>Tracheophyta</taxon>
        <taxon>Spermatophyta</taxon>
        <taxon>Magnoliopsida</taxon>
        <taxon>eudicotyledons</taxon>
        <taxon>Gunneridae</taxon>
        <taxon>Pentapetalae</taxon>
        <taxon>asterids</taxon>
        <taxon>campanulids</taxon>
        <taxon>Asterales</taxon>
        <taxon>Asteraceae</taxon>
        <taxon>Asteroideae</taxon>
        <taxon>Heliantheae alliance</taxon>
        <taxon>Heliantheae</taxon>
        <taxon>Helianthus</taxon>
    </lineage>
</organism>
<dbReference type="EMBL" id="MNCJ02000330">
    <property type="protein sequence ID" value="KAF5767023.1"/>
    <property type="molecule type" value="Genomic_DNA"/>
</dbReference>
<name>A0A9K3H5N6_HELAN</name>
<dbReference type="Proteomes" id="UP000215914">
    <property type="component" value="Unassembled WGS sequence"/>
</dbReference>
<reference evidence="1" key="2">
    <citation type="submission" date="2020-06" db="EMBL/GenBank/DDBJ databases">
        <title>Helianthus annuus Genome sequencing and assembly Release 2.</title>
        <authorList>
            <person name="Gouzy J."/>
            <person name="Langlade N."/>
            <person name="Munos S."/>
        </authorList>
    </citation>
    <scope>NUCLEOTIDE SEQUENCE</scope>
    <source>
        <tissue evidence="1">Leaves</tissue>
    </source>
</reference>
<protein>
    <submittedName>
        <fullName evidence="1">Uncharacterized protein</fullName>
    </submittedName>
</protein>
<gene>
    <name evidence="1" type="ORF">HanXRQr2_Chr15g0722341</name>
</gene>
<comment type="caution">
    <text evidence="1">The sequence shown here is derived from an EMBL/GenBank/DDBJ whole genome shotgun (WGS) entry which is preliminary data.</text>
</comment>
<sequence length="69" mass="7830">MGNIRIDNVWRCNSVRNHSPGGAPPITSPSRRHHHLTTMTSKLTFKDNIETHHQPFSLLCLQTPPSSSW</sequence>
<dbReference type="Gramene" id="mRNA:HanXRQr2_Chr15g0722341">
    <property type="protein sequence ID" value="CDS:HanXRQr2_Chr15g0722341.1"/>
    <property type="gene ID" value="HanXRQr2_Chr15g0722341"/>
</dbReference>
<dbReference type="AlphaFoldDB" id="A0A9K3H5N6"/>
<keyword evidence="2" id="KW-1185">Reference proteome</keyword>
<reference evidence="1" key="1">
    <citation type="journal article" date="2017" name="Nature">
        <title>The sunflower genome provides insights into oil metabolism, flowering and Asterid evolution.</title>
        <authorList>
            <person name="Badouin H."/>
            <person name="Gouzy J."/>
            <person name="Grassa C.J."/>
            <person name="Murat F."/>
            <person name="Staton S.E."/>
            <person name="Cottret L."/>
            <person name="Lelandais-Briere C."/>
            <person name="Owens G.L."/>
            <person name="Carrere S."/>
            <person name="Mayjonade B."/>
            <person name="Legrand L."/>
            <person name="Gill N."/>
            <person name="Kane N.C."/>
            <person name="Bowers J.E."/>
            <person name="Hubner S."/>
            <person name="Bellec A."/>
            <person name="Berard A."/>
            <person name="Berges H."/>
            <person name="Blanchet N."/>
            <person name="Boniface M.C."/>
            <person name="Brunel D."/>
            <person name="Catrice O."/>
            <person name="Chaidir N."/>
            <person name="Claudel C."/>
            <person name="Donnadieu C."/>
            <person name="Faraut T."/>
            <person name="Fievet G."/>
            <person name="Helmstetter N."/>
            <person name="King M."/>
            <person name="Knapp S.J."/>
            <person name="Lai Z."/>
            <person name="Le Paslier M.C."/>
            <person name="Lippi Y."/>
            <person name="Lorenzon L."/>
            <person name="Mandel J.R."/>
            <person name="Marage G."/>
            <person name="Marchand G."/>
            <person name="Marquand E."/>
            <person name="Bret-Mestries E."/>
            <person name="Morien E."/>
            <person name="Nambeesan S."/>
            <person name="Nguyen T."/>
            <person name="Pegot-Espagnet P."/>
            <person name="Pouilly N."/>
            <person name="Raftis F."/>
            <person name="Sallet E."/>
            <person name="Schiex T."/>
            <person name="Thomas J."/>
            <person name="Vandecasteele C."/>
            <person name="Vares D."/>
            <person name="Vear F."/>
            <person name="Vautrin S."/>
            <person name="Crespi M."/>
            <person name="Mangin B."/>
            <person name="Burke J.M."/>
            <person name="Salse J."/>
            <person name="Munos S."/>
            <person name="Vincourt P."/>
            <person name="Rieseberg L.H."/>
            <person name="Langlade N.B."/>
        </authorList>
    </citation>
    <scope>NUCLEOTIDE SEQUENCE</scope>
    <source>
        <tissue evidence="1">Leaves</tissue>
    </source>
</reference>
<proteinExistence type="predicted"/>